<keyword evidence="1" id="KW-0472">Membrane</keyword>
<geneLocation type="plasmid" evidence="2 3">
    <name>unnamed5</name>
</geneLocation>
<reference evidence="2 3" key="1">
    <citation type="submission" date="2023-04" db="EMBL/GenBank/DDBJ databases">
        <title>Bacteria Genome Submission.</title>
        <authorList>
            <person name="Isaac P."/>
        </authorList>
    </citation>
    <scope>NUCLEOTIDE SEQUENCE [LARGE SCALE GENOMIC DNA]</scope>
    <source>
        <strain evidence="2 3">SampleS7P1</strain>
        <plasmid evidence="2 3">unnamed5</plasmid>
    </source>
</reference>
<evidence type="ECO:0000256" key="1">
    <source>
        <dbReference type="SAM" id="Phobius"/>
    </source>
</evidence>
<keyword evidence="1" id="KW-0812">Transmembrane</keyword>
<feature type="transmembrane region" description="Helical" evidence="1">
    <location>
        <begin position="43"/>
        <end position="63"/>
    </location>
</feature>
<keyword evidence="1" id="KW-1133">Transmembrane helix</keyword>
<dbReference type="EMBL" id="CP124690">
    <property type="protein sequence ID" value="WGX77691.1"/>
    <property type="molecule type" value="Genomic_DNA"/>
</dbReference>
<evidence type="ECO:0000313" key="2">
    <source>
        <dbReference type="EMBL" id="WGX77691.1"/>
    </source>
</evidence>
<dbReference type="Proteomes" id="UP001239169">
    <property type="component" value="Plasmid unnamed5"/>
</dbReference>
<evidence type="ECO:0000313" key="3">
    <source>
        <dbReference type="Proteomes" id="UP001239169"/>
    </source>
</evidence>
<feature type="transmembrane region" description="Helical" evidence="1">
    <location>
        <begin position="70"/>
        <end position="92"/>
    </location>
</feature>
<proteinExistence type="predicted"/>
<feature type="transmembrane region" description="Helical" evidence="1">
    <location>
        <begin position="12"/>
        <end position="31"/>
    </location>
</feature>
<keyword evidence="3" id="KW-1185">Reference proteome</keyword>
<protein>
    <submittedName>
        <fullName evidence="2">Uncharacterized protein</fullName>
    </submittedName>
</protein>
<gene>
    <name evidence="2" type="ORF">QJS64_20655</name>
</gene>
<organism evidence="2 3">
    <name type="scientific">Paraclostridium bifermentans</name>
    <name type="common">Clostridium bifermentans</name>
    <dbReference type="NCBI Taxonomy" id="1490"/>
    <lineage>
        <taxon>Bacteria</taxon>
        <taxon>Bacillati</taxon>
        <taxon>Bacillota</taxon>
        <taxon>Clostridia</taxon>
        <taxon>Peptostreptococcales</taxon>
        <taxon>Peptostreptococcaceae</taxon>
        <taxon>Paraclostridium</taxon>
    </lineage>
</organism>
<name>A0ABY8RA09_PARBF</name>
<sequence>MSKNKKSNKYIKLLIVLLLISLTIAIIGSLIKQNLGYEYVFHSWLSAVHMLSWILVFGLIILIPLTYINSYFGIIIIPIILFIMFTAFGFTYKKRLNLINI</sequence>
<keyword evidence="2" id="KW-0614">Plasmid</keyword>
<accession>A0ABY8RA09</accession>